<keyword evidence="2" id="KW-1185">Reference proteome</keyword>
<evidence type="ECO:0000313" key="2">
    <source>
        <dbReference type="Proteomes" id="UP000317318"/>
    </source>
</evidence>
<proteinExistence type="predicted"/>
<protein>
    <submittedName>
        <fullName evidence="1">Uncharacterized protein</fullName>
    </submittedName>
</protein>
<sequence>MMQISRRIRPYWKKRETSTEFDATSCLHLGNFDQSIGKTAARLRKREF</sequence>
<accession>A0A517R6Q6</accession>
<gene>
    <name evidence="1" type="ORF">Pan189_39930</name>
</gene>
<evidence type="ECO:0000313" key="1">
    <source>
        <dbReference type="EMBL" id="QDT39584.1"/>
    </source>
</evidence>
<name>A0A517R6Q6_9PLAN</name>
<dbReference type="EMBL" id="CP036268">
    <property type="protein sequence ID" value="QDT39584.1"/>
    <property type="molecule type" value="Genomic_DNA"/>
</dbReference>
<dbReference type="AlphaFoldDB" id="A0A517R6Q6"/>
<organism evidence="1 2">
    <name type="scientific">Stratiformator vulcanicus</name>
    <dbReference type="NCBI Taxonomy" id="2527980"/>
    <lineage>
        <taxon>Bacteria</taxon>
        <taxon>Pseudomonadati</taxon>
        <taxon>Planctomycetota</taxon>
        <taxon>Planctomycetia</taxon>
        <taxon>Planctomycetales</taxon>
        <taxon>Planctomycetaceae</taxon>
        <taxon>Stratiformator</taxon>
    </lineage>
</organism>
<reference evidence="1 2" key="1">
    <citation type="submission" date="2019-02" db="EMBL/GenBank/DDBJ databases">
        <title>Deep-cultivation of Planctomycetes and their phenomic and genomic characterization uncovers novel biology.</title>
        <authorList>
            <person name="Wiegand S."/>
            <person name="Jogler M."/>
            <person name="Boedeker C."/>
            <person name="Pinto D."/>
            <person name="Vollmers J."/>
            <person name="Rivas-Marin E."/>
            <person name="Kohn T."/>
            <person name="Peeters S.H."/>
            <person name="Heuer A."/>
            <person name="Rast P."/>
            <person name="Oberbeckmann S."/>
            <person name="Bunk B."/>
            <person name="Jeske O."/>
            <person name="Meyerdierks A."/>
            <person name="Storesund J.E."/>
            <person name="Kallscheuer N."/>
            <person name="Luecker S."/>
            <person name="Lage O.M."/>
            <person name="Pohl T."/>
            <person name="Merkel B.J."/>
            <person name="Hornburger P."/>
            <person name="Mueller R.-W."/>
            <person name="Bruemmer F."/>
            <person name="Labrenz M."/>
            <person name="Spormann A.M."/>
            <person name="Op den Camp H."/>
            <person name="Overmann J."/>
            <person name="Amann R."/>
            <person name="Jetten M.S.M."/>
            <person name="Mascher T."/>
            <person name="Medema M.H."/>
            <person name="Devos D.P."/>
            <person name="Kaster A.-K."/>
            <person name="Ovreas L."/>
            <person name="Rohde M."/>
            <person name="Galperin M.Y."/>
            <person name="Jogler C."/>
        </authorList>
    </citation>
    <scope>NUCLEOTIDE SEQUENCE [LARGE SCALE GENOMIC DNA]</scope>
    <source>
        <strain evidence="1 2">Pan189</strain>
    </source>
</reference>
<dbReference type="KEGG" id="svp:Pan189_39930"/>
<dbReference type="Proteomes" id="UP000317318">
    <property type="component" value="Chromosome"/>
</dbReference>